<dbReference type="InterPro" id="IPR053294">
    <property type="entry name" value="RBM_PWI_domain"/>
</dbReference>
<evidence type="ECO:0000256" key="1">
    <source>
        <dbReference type="SAM" id="MobiDB-lite"/>
    </source>
</evidence>
<proteinExistence type="predicted"/>
<dbReference type="Proteomes" id="UP001157418">
    <property type="component" value="Unassembled WGS sequence"/>
</dbReference>
<accession>A0AAU9NHB3</accession>
<reference evidence="3 4" key="1">
    <citation type="submission" date="2022-01" db="EMBL/GenBank/DDBJ databases">
        <authorList>
            <person name="Xiong W."/>
            <person name="Schranz E."/>
        </authorList>
    </citation>
    <scope>NUCLEOTIDE SEQUENCE [LARGE SCALE GENOMIC DNA]</scope>
</reference>
<name>A0AAU9NHB3_9ASTR</name>
<comment type="caution">
    <text evidence="3">The sequence shown here is derived from an EMBL/GenBank/DDBJ whole genome shotgun (WGS) entry which is preliminary data.</text>
</comment>
<sequence length="173" mass="20783">MGEGKGSSLVHLLVIILFLVAFGFAIAAERRRSTGTIRTDNATNSTYCVYDSDVATCYSAISTWWKSSLNHHLFHILTAEFCGCRSLFDSRGKESKIGLKERGLKREKESERDLKRENERELERYEREREQDRAKREREREYKIREDERRYRARLKEWENREKEKERTRKQER</sequence>
<dbReference type="EMBL" id="CAKMRJ010004445">
    <property type="protein sequence ID" value="CAH1437225.1"/>
    <property type="molecule type" value="Genomic_DNA"/>
</dbReference>
<organism evidence="3 4">
    <name type="scientific">Lactuca virosa</name>
    <dbReference type="NCBI Taxonomy" id="75947"/>
    <lineage>
        <taxon>Eukaryota</taxon>
        <taxon>Viridiplantae</taxon>
        <taxon>Streptophyta</taxon>
        <taxon>Embryophyta</taxon>
        <taxon>Tracheophyta</taxon>
        <taxon>Spermatophyta</taxon>
        <taxon>Magnoliopsida</taxon>
        <taxon>eudicotyledons</taxon>
        <taxon>Gunneridae</taxon>
        <taxon>Pentapetalae</taxon>
        <taxon>asterids</taxon>
        <taxon>campanulids</taxon>
        <taxon>Asterales</taxon>
        <taxon>Asteraceae</taxon>
        <taxon>Cichorioideae</taxon>
        <taxon>Cichorieae</taxon>
        <taxon>Lactucinae</taxon>
        <taxon>Lactuca</taxon>
    </lineage>
</organism>
<evidence type="ECO:0000256" key="2">
    <source>
        <dbReference type="SAM" id="Phobius"/>
    </source>
</evidence>
<protein>
    <submittedName>
        <fullName evidence="3">Uncharacterized protein</fullName>
    </submittedName>
</protein>
<dbReference type="AlphaFoldDB" id="A0AAU9NHB3"/>
<feature type="transmembrane region" description="Helical" evidence="2">
    <location>
        <begin position="6"/>
        <end position="28"/>
    </location>
</feature>
<keyword evidence="4" id="KW-1185">Reference proteome</keyword>
<evidence type="ECO:0000313" key="4">
    <source>
        <dbReference type="Proteomes" id="UP001157418"/>
    </source>
</evidence>
<keyword evidence="2" id="KW-0812">Transmembrane</keyword>
<gene>
    <name evidence="3" type="ORF">LVIROSA_LOCUS23564</name>
</gene>
<feature type="region of interest" description="Disordered" evidence="1">
    <location>
        <begin position="99"/>
        <end position="140"/>
    </location>
</feature>
<keyword evidence="2" id="KW-0472">Membrane</keyword>
<dbReference type="PANTHER" id="PTHR47334">
    <property type="entry name" value="SPLICING FACTOR PWI DOMAIN-CONTAINING PROTEIN / RNA RECOGNITION MOTIF (RRM)-CONTAINING PROTEIN"/>
    <property type="match status" value="1"/>
</dbReference>
<keyword evidence="2" id="KW-1133">Transmembrane helix</keyword>
<evidence type="ECO:0000313" key="3">
    <source>
        <dbReference type="EMBL" id="CAH1437225.1"/>
    </source>
</evidence>
<dbReference type="PANTHER" id="PTHR47334:SF2">
    <property type="entry name" value="RNA-BINDING MOTIF PROTEIN 25"/>
    <property type="match status" value="1"/>
</dbReference>